<gene>
    <name evidence="2" type="primary">DK2</name>
    <name evidence="3" type="ORF">SORBI_3001G274025</name>
</gene>
<evidence type="ECO:0000313" key="4">
    <source>
        <dbReference type="Proteomes" id="UP000000768"/>
    </source>
</evidence>
<name>C5WPV0_SORBI</name>
<dbReference type="Proteomes" id="UP000000768">
    <property type="component" value="Chromosome 1"/>
</dbReference>
<protein>
    <submittedName>
        <fullName evidence="2">Delta kafirin-2</fullName>
    </submittedName>
</protein>
<feature type="chain" id="PRO_5009950990" evidence="1">
    <location>
        <begin position="25"/>
        <end position="191"/>
    </location>
</feature>
<reference evidence="4" key="4">
    <citation type="journal article" date="2018" name="Plant J.">
        <title>The Sorghum bicolor reference genome: improved assembly, gene annotations, a transcriptome atlas, and signatures of genome organization.</title>
        <authorList>
            <person name="McCormick R.F."/>
            <person name="Truong S.K."/>
            <person name="Sreedasyam A."/>
            <person name="Jenkins J."/>
            <person name="Shu S."/>
            <person name="Sims D."/>
            <person name="Kennedy M."/>
            <person name="Amirebrahimi M."/>
            <person name="Weers B.D."/>
            <person name="McKinley B."/>
            <person name="Mattison A."/>
            <person name="Morishige D.T."/>
            <person name="Grimwood J."/>
            <person name="Schmutz J."/>
            <person name="Mullet J.E."/>
        </authorList>
    </citation>
    <scope>NUCLEOTIDE SEQUENCE [LARGE SCALE GENOMIC DNA]</scope>
    <source>
        <strain evidence="4">cv. BTx623</strain>
    </source>
</reference>
<feature type="signal peptide" evidence="1">
    <location>
        <begin position="1"/>
        <end position="24"/>
    </location>
</feature>
<evidence type="ECO:0000313" key="3">
    <source>
        <dbReference type="EMBL" id="OQU92005.1"/>
    </source>
</evidence>
<reference evidence="3 4" key="1">
    <citation type="journal article" date="2009" name="Nature">
        <title>The Sorghum bicolor genome and the diversification of grasses.</title>
        <authorList>
            <person name="Paterson A.H."/>
            <person name="Bowers J.E."/>
            <person name="Bruggmann R."/>
            <person name="Dubchak I."/>
            <person name="Grimwood J."/>
            <person name="Gundlach H."/>
            <person name="Haberer G."/>
            <person name="Hellsten U."/>
            <person name="Mitros T."/>
            <person name="Poliakov A."/>
            <person name="Schmutz J."/>
            <person name="Spannagl M."/>
            <person name="Tang H."/>
            <person name="Wang X."/>
            <person name="Wicker T."/>
            <person name="Bharti A.K."/>
            <person name="Chapman J."/>
            <person name="Feltus F.A."/>
            <person name="Gowik U."/>
            <person name="Grigoriev I.V."/>
            <person name="Lyons E."/>
            <person name="Maher C.A."/>
            <person name="Martis M."/>
            <person name="Narechania A."/>
            <person name="Otillar R.P."/>
            <person name="Penning B.W."/>
            <person name="Salamov A.A."/>
            <person name="Wang Y."/>
            <person name="Zhang L."/>
            <person name="Carpita N.C."/>
            <person name="Freeling M."/>
            <person name="Gingle A.R."/>
            <person name="Hash C.T."/>
            <person name="Keller B."/>
            <person name="Klein P."/>
            <person name="Kresovich S."/>
            <person name="McCann M.C."/>
            <person name="Ming R."/>
            <person name="Peterson D.G."/>
            <person name="Mehboob-ur-Rahman"/>
            <person name="Ware D."/>
            <person name="Westhoff P."/>
            <person name="Mayer K.F."/>
            <person name="Messing J."/>
            <person name="Rokhsar D.S."/>
        </authorList>
    </citation>
    <scope>NUCLEOTIDE SEQUENCE [LARGE SCALE GENOMIC DNA]</scope>
    <source>
        <strain evidence="4">cv. BTx623</strain>
    </source>
</reference>
<proteinExistence type="evidence at transcript level"/>
<dbReference type="eggNOG" id="ENOG502R4BY">
    <property type="taxonomic scope" value="Eukaryota"/>
</dbReference>
<reference evidence="3" key="3">
    <citation type="submission" date="2017-02" db="EMBL/GenBank/DDBJ databases">
        <title>WGS assembly of Sorghum bicolor.</title>
        <authorList>
            <person name="Paterson A."/>
            <person name="Mullet J."/>
            <person name="Bowers J."/>
            <person name="Bruggmann R."/>
            <person name="Dubchak I."/>
            <person name="Grimwood J."/>
            <person name="Gundlach H."/>
            <person name="Haberer G."/>
            <person name="Hellsten U."/>
            <person name="Mitros T."/>
            <person name="Poliakov A."/>
            <person name="Schmutz J."/>
            <person name="Spannagl M."/>
            <person name="Tang H."/>
            <person name="Wang X."/>
            <person name="Wicker T."/>
            <person name="Bharti A."/>
            <person name="Chapman J."/>
            <person name="Feltus F."/>
            <person name="Gowik U."/>
            <person name="Grigoriev I."/>
            <person name="Lyons E."/>
            <person name="Maher C."/>
            <person name="Martis M."/>
            <person name="Narechania A."/>
            <person name="Otillar R."/>
            <person name="Penning B."/>
            <person name="Salamov A."/>
            <person name="Wang Y."/>
            <person name="Zhang L."/>
            <person name="Carpita N."/>
            <person name="Freeling M."/>
            <person name="Gingle A."/>
            <person name="Hash C."/>
            <person name="Keller B."/>
            <person name="Klein P."/>
            <person name="Kresovich S."/>
            <person name="Mccann M."/>
            <person name="Ming R."/>
            <person name="Peterson D."/>
            <person name="Rahman M."/>
            <person name="Ware D."/>
            <person name="Westhoff P."/>
            <person name="Mayer K."/>
            <person name="Messing J."/>
            <person name="Sims D."/>
            <person name="Jenkins J."/>
            <person name="Shu S."/>
            <person name="Rokhsar D."/>
        </authorList>
    </citation>
    <scope>NUCLEOTIDE SEQUENCE</scope>
</reference>
<dbReference type="Gramene" id="OQU92005">
    <property type="protein sequence ID" value="OQU92005"/>
    <property type="gene ID" value="SORBI_3001G274025"/>
</dbReference>
<accession>C5WPV0</accession>
<evidence type="ECO:0000313" key="2">
    <source>
        <dbReference type="EMBL" id="ACM68402.1"/>
    </source>
</evidence>
<keyword evidence="1" id="KW-0732">Signal</keyword>
<dbReference type="EMBL" id="FJ648685">
    <property type="protein sequence ID" value="ACM68402.1"/>
    <property type="molecule type" value="mRNA"/>
</dbReference>
<keyword evidence="4" id="KW-1185">Reference proteome</keyword>
<dbReference type="InParanoid" id="C5WPV0"/>
<dbReference type="HOGENOM" id="CLU_1423794_0_0_1"/>
<reference evidence="2" key="2">
    <citation type="submission" date="2009-01" db="EMBL/GenBank/DDBJ databases">
        <title>A Novel Sulfur Rich Seed Storage Protein, Delta Kafirin-2 from Sorghum.</title>
        <authorList>
            <person name="Beyene G."/>
            <person name="Jung R."/>
        </authorList>
    </citation>
    <scope>NUCLEOTIDE SEQUENCE</scope>
</reference>
<evidence type="ECO:0000256" key="1">
    <source>
        <dbReference type="SAM" id="SignalP"/>
    </source>
</evidence>
<dbReference type="OMA" id="QQIRIAM"/>
<organism evidence="2">
    <name type="scientific">Sorghum bicolor</name>
    <name type="common">Sorghum</name>
    <name type="synonym">Sorghum vulgare</name>
    <dbReference type="NCBI Taxonomy" id="4558"/>
    <lineage>
        <taxon>Eukaryota</taxon>
        <taxon>Viridiplantae</taxon>
        <taxon>Streptophyta</taxon>
        <taxon>Embryophyta</taxon>
        <taxon>Tracheophyta</taxon>
        <taxon>Spermatophyta</taxon>
        <taxon>Magnoliopsida</taxon>
        <taxon>Liliopsida</taxon>
        <taxon>Poales</taxon>
        <taxon>Poaceae</taxon>
        <taxon>PACMAD clade</taxon>
        <taxon>Panicoideae</taxon>
        <taxon>Andropogonodae</taxon>
        <taxon>Andropogoneae</taxon>
        <taxon>Sorghinae</taxon>
        <taxon>Sorghum</taxon>
    </lineage>
</organism>
<dbReference type="AlphaFoldDB" id="C5WPV0"/>
<dbReference type="STRING" id="4558.C5WPV0"/>
<dbReference type="EMBL" id="CM000760">
    <property type="protein sequence ID" value="OQU92005.1"/>
    <property type="molecule type" value="Genomic_DNA"/>
</dbReference>
<sequence length="191" mass="20892">MASQTTKMLALVAALLALSTIATATANCLQNIPHVMGMTVMDPCMQSCMMQQPLAMVMMGMTAMDPCMQSCMMQQPLAMVISSPSLMMRMNSMVSCVQSCMTQQAFSIGGSSLSKMVMQPQPFSMMQQQCCMQPMMMQGLMSPPCHCGAMCQLMMHLQQMQMTLQLPSMYSTTAMPTLVAYGQKPFPCCAF</sequence>